<dbReference type="Proteomes" id="UP000214646">
    <property type="component" value="Unassembled WGS sequence"/>
</dbReference>
<evidence type="ECO:0000313" key="1">
    <source>
        <dbReference type="EMBL" id="OWK39925.1"/>
    </source>
</evidence>
<comment type="caution">
    <text evidence="1">The sequence shown here is derived from an EMBL/GenBank/DDBJ whole genome shotgun (WGS) entry which is preliminary data.</text>
</comment>
<reference evidence="2" key="1">
    <citation type="submission" date="2017-06" db="EMBL/GenBank/DDBJ databases">
        <title>Genome analysis of Fimbriiglobus ruber SP5, the first member of the order Planctomycetales with confirmed chitinolytic capability.</title>
        <authorList>
            <person name="Ravin N.V."/>
            <person name="Rakitin A.L."/>
            <person name="Ivanova A.A."/>
            <person name="Beletsky A.V."/>
            <person name="Kulichevskaya I.S."/>
            <person name="Mardanov A.V."/>
            <person name="Dedysh S.N."/>
        </authorList>
    </citation>
    <scope>NUCLEOTIDE SEQUENCE [LARGE SCALE GENOMIC DNA]</scope>
    <source>
        <strain evidence="2">SP5</strain>
    </source>
</reference>
<sequence>MLGVVVCAETIRTLVESHGAAMATFQPRDVASGQEFQASEGGVEFTIDAGKVNTCADGWRDIEIGVFQKRKAGAPVSLEDWDEQRLPAPTARLAFAEIAPSKMFRQCWREWLQGLGVAHMADLSVLADGASWIWKSAPRVLTGCLETLDIFHACQRLKQCADRVFGDSTSVSHAGYERGRGLLLAKGWAGVCEWVGELLGVDDVGERERRQKATTKLVMYFAPHVGRLNYAERLASGRAIGSGAVEGQAKTLGLRLKARGAQWRIANVNAMASLVCVRHSDQFEAYWSLAA</sequence>
<dbReference type="AlphaFoldDB" id="A0A225DU63"/>
<accession>A0A225DU63</accession>
<proteinExistence type="predicted"/>
<evidence type="ECO:0000313" key="2">
    <source>
        <dbReference type="Proteomes" id="UP000214646"/>
    </source>
</evidence>
<protein>
    <recommendedName>
        <fullName evidence="3">Mobile element protein</fullName>
    </recommendedName>
</protein>
<evidence type="ECO:0008006" key="3">
    <source>
        <dbReference type="Google" id="ProtNLM"/>
    </source>
</evidence>
<keyword evidence="2" id="KW-1185">Reference proteome</keyword>
<organism evidence="1 2">
    <name type="scientific">Fimbriiglobus ruber</name>
    <dbReference type="NCBI Taxonomy" id="1908690"/>
    <lineage>
        <taxon>Bacteria</taxon>
        <taxon>Pseudomonadati</taxon>
        <taxon>Planctomycetota</taxon>
        <taxon>Planctomycetia</taxon>
        <taxon>Gemmatales</taxon>
        <taxon>Gemmataceae</taxon>
        <taxon>Fimbriiglobus</taxon>
    </lineage>
</organism>
<gene>
    <name evidence="1" type="ORF">FRUB_05815</name>
</gene>
<dbReference type="EMBL" id="NIDE01000009">
    <property type="protein sequence ID" value="OWK39925.1"/>
    <property type="molecule type" value="Genomic_DNA"/>
</dbReference>
<name>A0A225DU63_9BACT</name>